<dbReference type="Gene3D" id="2.60.40.4070">
    <property type="match status" value="1"/>
</dbReference>
<organism evidence="3 4">
    <name type="scientific">Candidatus Raymondbacteria bacterium RIFOXYD12_FULL_49_13</name>
    <dbReference type="NCBI Taxonomy" id="1817890"/>
    <lineage>
        <taxon>Bacteria</taxon>
        <taxon>Raymondiibacteriota</taxon>
    </lineage>
</organism>
<dbReference type="InterPro" id="IPR026444">
    <property type="entry name" value="Secre_tail"/>
</dbReference>
<dbReference type="AlphaFoldDB" id="A0A1F7F638"/>
<dbReference type="InterPro" id="IPR006311">
    <property type="entry name" value="TAT_signal"/>
</dbReference>
<evidence type="ECO:0000313" key="3">
    <source>
        <dbReference type="EMBL" id="OGK02130.1"/>
    </source>
</evidence>
<sequence>MKKNRISRRGFLQTTGASTIALMAANLSSPGGVFAGTLRTMAFPGNKWPGRGVLNFNESAVVSGVVQYATVKQMIDESIMDLTGESSVAAAWEAIFPASNPISTSKKIAIKVNNTFTTKTHWQVVQAVTNGLVSMLGGTFPAANISIYDLGTSGWTAYSAARFPGIVVGPSGASHSDATAGRNIADCVYNADYLINIPVIKTHWESVGSITLGFKNHIGSHNPVGCPNNSADLINNRCGGIIKDKTVFTLLDATKGTKGGYNGSEQTFTTYATSMRSASSTQTDPCTIIMSTDPVVVDYLGRKIFRIDMNDATYGSGRYDLITAAQNADYGVGDESDQHWDYREFINGTLTTALDSEKMAMTGGLGLEQNSPNPVSLNTAIAYTVSAELMKYKPRICIYDLTGKMVWRSGATQGRSTMVWDGHAFDGRVVPNGVYVYRIVAGSASVARKLIVRR</sequence>
<gene>
    <name evidence="3" type="ORF">A2519_18895</name>
</gene>
<evidence type="ECO:0000256" key="1">
    <source>
        <dbReference type="SAM" id="SignalP"/>
    </source>
</evidence>
<feature type="signal peptide" evidence="1">
    <location>
        <begin position="1"/>
        <end position="35"/>
    </location>
</feature>
<feature type="chain" id="PRO_5009528424" description="DUF362 domain-containing protein" evidence="1">
    <location>
        <begin position="36"/>
        <end position="454"/>
    </location>
</feature>
<dbReference type="EMBL" id="MFYX01000112">
    <property type="protein sequence ID" value="OGK02130.1"/>
    <property type="molecule type" value="Genomic_DNA"/>
</dbReference>
<dbReference type="NCBIfam" id="TIGR04183">
    <property type="entry name" value="Por_Secre_tail"/>
    <property type="match status" value="1"/>
</dbReference>
<accession>A0A1F7F638</accession>
<name>A0A1F7F638_UNCRA</name>
<protein>
    <recommendedName>
        <fullName evidence="2">DUF362 domain-containing protein</fullName>
    </recommendedName>
</protein>
<keyword evidence="1" id="KW-0732">Signal</keyword>
<proteinExistence type="predicted"/>
<dbReference type="Pfam" id="PF04015">
    <property type="entry name" value="DUF362"/>
    <property type="match status" value="1"/>
</dbReference>
<comment type="caution">
    <text evidence="3">The sequence shown here is derived from an EMBL/GenBank/DDBJ whole genome shotgun (WGS) entry which is preliminary data.</text>
</comment>
<dbReference type="PROSITE" id="PS51318">
    <property type="entry name" value="TAT"/>
    <property type="match status" value="1"/>
</dbReference>
<reference evidence="3 4" key="1">
    <citation type="journal article" date="2016" name="Nat. Commun.">
        <title>Thousands of microbial genomes shed light on interconnected biogeochemical processes in an aquifer system.</title>
        <authorList>
            <person name="Anantharaman K."/>
            <person name="Brown C.T."/>
            <person name="Hug L.A."/>
            <person name="Sharon I."/>
            <person name="Castelle C.J."/>
            <person name="Probst A.J."/>
            <person name="Thomas B.C."/>
            <person name="Singh A."/>
            <person name="Wilkins M.J."/>
            <person name="Karaoz U."/>
            <person name="Brodie E.L."/>
            <person name="Williams K.H."/>
            <person name="Hubbard S.S."/>
            <person name="Banfield J.F."/>
        </authorList>
    </citation>
    <scope>NUCLEOTIDE SEQUENCE [LARGE SCALE GENOMIC DNA]</scope>
</reference>
<evidence type="ECO:0000259" key="2">
    <source>
        <dbReference type="Pfam" id="PF04015"/>
    </source>
</evidence>
<feature type="domain" description="DUF362" evidence="2">
    <location>
        <begin position="163"/>
        <end position="300"/>
    </location>
</feature>
<dbReference type="InterPro" id="IPR007160">
    <property type="entry name" value="DUF362"/>
</dbReference>
<evidence type="ECO:0000313" key="4">
    <source>
        <dbReference type="Proteomes" id="UP000179243"/>
    </source>
</evidence>
<dbReference type="Proteomes" id="UP000179243">
    <property type="component" value="Unassembled WGS sequence"/>
</dbReference>